<dbReference type="RefSeq" id="WP_117487373.1">
    <property type="nucleotide sequence ID" value="NZ_QVIG01000001.1"/>
</dbReference>
<dbReference type="CDD" id="cd16936">
    <property type="entry name" value="HATPase_RsbW-like"/>
    <property type="match status" value="1"/>
</dbReference>
<evidence type="ECO:0008006" key="3">
    <source>
        <dbReference type="Google" id="ProtNLM"/>
    </source>
</evidence>
<gene>
    <name evidence="1" type="ORF">DR950_15570</name>
</gene>
<dbReference type="PANTHER" id="PTHR35526">
    <property type="entry name" value="ANTI-SIGMA-F FACTOR RSBW-RELATED"/>
    <property type="match status" value="1"/>
</dbReference>
<accession>A0A372ZUP2</accession>
<dbReference type="Gene3D" id="3.30.565.10">
    <property type="entry name" value="Histidine kinase-like ATPase, C-terminal domain"/>
    <property type="match status" value="1"/>
</dbReference>
<proteinExistence type="predicted"/>
<dbReference type="Proteomes" id="UP000263377">
    <property type="component" value="Unassembled WGS sequence"/>
</dbReference>
<sequence>MPLLYGTPPGHRIYLALDVDSTRLRVEVHDAIRDRPPVLVAPGLHVEAGRGLHLVKSIAKSWGCSPREPIGKIIWCEVAA</sequence>
<evidence type="ECO:0000313" key="2">
    <source>
        <dbReference type="Proteomes" id="UP000263377"/>
    </source>
</evidence>
<organism evidence="1 2">
    <name type="scientific">Kitasatospora xanthocidica</name>
    <dbReference type="NCBI Taxonomy" id="83382"/>
    <lineage>
        <taxon>Bacteria</taxon>
        <taxon>Bacillati</taxon>
        <taxon>Actinomycetota</taxon>
        <taxon>Actinomycetes</taxon>
        <taxon>Kitasatosporales</taxon>
        <taxon>Streptomycetaceae</taxon>
        <taxon>Kitasatospora</taxon>
    </lineage>
</organism>
<reference evidence="1 2" key="1">
    <citation type="submission" date="2018-08" db="EMBL/GenBank/DDBJ databases">
        <title>Diversity &amp; Physiological Properties of Lignin-Decomposing Actinobacteria from Soil.</title>
        <authorList>
            <person name="Roh S.G."/>
            <person name="Kim S.B."/>
        </authorList>
    </citation>
    <scope>NUCLEOTIDE SEQUENCE [LARGE SCALE GENOMIC DNA]</scope>
    <source>
        <strain evidence="1 2">MMS17-GH009</strain>
    </source>
</reference>
<dbReference type="PANTHER" id="PTHR35526:SF3">
    <property type="entry name" value="ANTI-SIGMA-F FACTOR RSBW"/>
    <property type="match status" value="1"/>
</dbReference>
<evidence type="ECO:0000313" key="1">
    <source>
        <dbReference type="EMBL" id="RGD59007.1"/>
    </source>
</evidence>
<dbReference type="EMBL" id="QVIG01000001">
    <property type="protein sequence ID" value="RGD59007.1"/>
    <property type="molecule type" value="Genomic_DNA"/>
</dbReference>
<dbReference type="AlphaFoldDB" id="A0A372ZUP2"/>
<protein>
    <recommendedName>
        <fullName evidence="3">ATP-binding protein</fullName>
    </recommendedName>
</protein>
<comment type="caution">
    <text evidence="1">The sequence shown here is derived from an EMBL/GenBank/DDBJ whole genome shotgun (WGS) entry which is preliminary data.</text>
</comment>
<name>A0A372ZUP2_9ACTN</name>
<dbReference type="InterPro" id="IPR050267">
    <property type="entry name" value="Anti-sigma-factor_SerPK"/>
</dbReference>
<keyword evidence="2" id="KW-1185">Reference proteome</keyword>
<dbReference type="InterPro" id="IPR036890">
    <property type="entry name" value="HATPase_C_sf"/>
</dbReference>